<feature type="coiled-coil region" evidence="1">
    <location>
        <begin position="108"/>
        <end position="173"/>
    </location>
</feature>
<dbReference type="PANTHER" id="PTHR37329">
    <property type="entry name" value="KINETOCHORE PROTEIN SOS7"/>
    <property type="match status" value="1"/>
</dbReference>
<dbReference type="RefSeq" id="XP_018985613.1">
    <property type="nucleotide sequence ID" value="XM_019130443.1"/>
</dbReference>
<dbReference type="Proteomes" id="UP000094336">
    <property type="component" value="Unassembled WGS sequence"/>
</dbReference>
<sequence length="371" mass="41799">MSEKSLQEIRDKQAGLSLSLAKEDFERGINNINNFHETGSQTIEGEFVNPKAIDDDIKQKKELYKQLKFQYLEQETKEKFLRIILDNPPRYIDNSDLAEIDQQTSALKQGLRTKKASVEQRSKQLEALSAEVLIENRQLDSNIAEISNGMQAIAAMQAEIDQLENEDWNNEDNTLLQINDLLKQTGEPGESHSASTIPDIKSQIQLKRQGITQLDVTVGAAQSEAHEAESALASSKSTLKELTDQNRGLVRTIEEERLLAEAARAKSDATGLLGDARSKADKWLNELINIWCSFSNPTIEDLDILPLDEHSFKLVMKIRDRAPLTLHMSKTNFTILRVEPLSEAGSATQIIQRANRSADPINYFMQLFVHQ</sequence>
<dbReference type="GeneID" id="30148296"/>
<evidence type="ECO:0000256" key="1">
    <source>
        <dbReference type="SAM" id="Coils"/>
    </source>
</evidence>
<dbReference type="PANTHER" id="PTHR37329:SF1">
    <property type="entry name" value="KINETOCHORE PROTEIN SOS7"/>
    <property type="match status" value="1"/>
</dbReference>
<keyword evidence="1" id="KW-0175">Coiled coil</keyword>
<dbReference type="GO" id="GO:0051315">
    <property type="term" value="P:attachment of mitotic spindle microtubules to kinetochore"/>
    <property type="evidence" value="ECO:0007669"/>
    <property type="project" value="TreeGrafter"/>
</dbReference>
<gene>
    <name evidence="3" type="ORF">BABINDRAFT_166634</name>
</gene>
<proteinExistence type="predicted"/>
<reference evidence="4" key="1">
    <citation type="submission" date="2016-05" db="EMBL/GenBank/DDBJ databases">
        <title>Comparative genomics of biotechnologically important yeasts.</title>
        <authorList>
            <consortium name="DOE Joint Genome Institute"/>
            <person name="Riley R."/>
            <person name="Haridas S."/>
            <person name="Wolfe K.H."/>
            <person name="Lopes M.R."/>
            <person name="Hittinger C.T."/>
            <person name="Goker M."/>
            <person name="Salamov A."/>
            <person name="Wisecaver J."/>
            <person name="Long T.M."/>
            <person name="Aerts A.L."/>
            <person name="Barry K."/>
            <person name="Choi C."/>
            <person name="Clum A."/>
            <person name="Coughlan A.Y."/>
            <person name="Deshpande S."/>
            <person name="Douglass A.P."/>
            <person name="Hanson S.J."/>
            <person name="Klenk H.-P."/>
            <person name="Labutti K."/>
            <person name="Lapidus A."/>
            <person name="Lindquist E."/>
            <person name="Lipzen A."/>
            <person name="Meier-Kolthoff J.P."/>
            <person name="Ohm R.A."/>
            <person name="Otillar R.P."/>
            <person name="Pangilinan J."/>
            <person name="Peng Y."/>
            <person name="Rokas A."/>
            <person name="Rosa C.A."/>
            <person name="Scheuner C."/>
            <person name="Sibirny A.A."/>
            <person name="Slot J.C."/>
            <person name="Stielow J.B."/>
            <person name="Sun H."/>
            <person name="Kurtzman C.P."/>
            <person name="Blackwell M."/>
            <person name="Grigoriev I.V."/>
            <person name="Jeffries T.W."/>
        </authorList>
    </citation>
    <scope>NUCLEOTIDE SEQUENCE [LARGE SCALE GENOMIC DNA]</scope>
    <source>
        <strain evidence="4">NRRL Y-12698</strain>
    </source>
</reference>
<dbReference type="STRING" id="984486.A0A1E3QRG2"/>
<name>A0A1E3QRG2_9ASCO</name>
<dbReference type="GO" id="GO:0000776">
    <property type="term" value="C:kinetochore"/>
    <property type="evidence" value="ECO:0007669"/>
    <property type="project" value="InterPro"/>
</dbReference>
<dbReference type="GO" id="GO:0034501">
    <property type="term" value="P:protein localization to kinetochore"/>
    <property type="evidence" value="ECO:0007669"/>
    <property type="project" value="InterPro"/>
</dbReference>
<dbReference type="InterPro" id="IPR037475">
    <property type="entry name" value="Sos7"/>
</dbReference>
<accession>A0A1E3QRG2</accession>
<dbReference type="EMBL" id="KV454430">
    <property type="protein sequence ID" value="ODQ80285.1"/>
    <property type="molecule type" value="Genomic_DNA"/>
</dbReference>
<evidence type="ECO:0000313" key="4">
    <source>
        <dbReference type="Proteomes" id="UP000094336"/>
    </source>
</evidence>
<evidence type="ECO:0000259" key="2">
    <source>
        <dbReference type="Pfam" id="PF20882"/>
    </source>
</evidence>
<dbReference type="AlphaFoldDB" id="A0A1E3QRG2"/>
<keyword evidence="4" id="KW-1185">Reference proteome</keyword>
<dbReference type="Pfam" id="PF20882">
    <property type="entry name" value="Sos7"/>
    <property type="match status" value="1"/>
</dbReference>
<dbReference type="InterPro" id="IPR048781">
    <property type="entry name" value="Sos7_CC"/>
</dbReference>
<protein>
    <recommendedName>
        <fullName evidence="2">Kinetochore protein Sos7 coiled-coil domain-containing protein</fullName>
    </recommendedName>
</protein>
<feature type="domain" description="Kinetochore protein Sos7 coiled-coil" evidence="2">
    <location>
        <begin position="62"/>
        <end position="132"/>
    </location>
</feature>
<feature type="coiled-coil region" evidence="1">
    <location>
        <begin position="225"/>
        <end position="259"/>
    </location>
</feature>
<organism evidence="3 4">
    <name type="scientific">Babjeviella inositovora NRRL Y-12698</name>
    <dbReference type="NCBI Taxonomy" id="984486"/>
    <lineage>
        <taxon>Eukaryota</taxon>
        <taxon>Fungi</taxon>
        <taxon>Dikarya</taxon>
        <taxon>Ascomycota</taxon>
        <taxon>Saccharomycotina</taxon>
        <taxon>Pichiomycetes</taxon>
        <taxon>Serinales incertae sedis</taxon>
        <taxon>Babjeviella</taxon>
    </lineage>
</organism>
<dbReference type="OrthoDB" id="4096943at2759"/>
<evidence type="ECO:0000313" key="3">
    <source>
        <dbReference type="EMBL" id="ODQ80285.1"/>
    </source>
</evidence>